<keyword evidence="3" id="KW-0326">Glycosidase</keyword>
<dbReference type="PANTHER" id="PTHR42721">
    <property type="entry name" value="SUGAR HYDROLASE-RELATED"/>
    <property type="match status" value="1"/>
</dbReference>
<dbReference type="GO" id="GO:0031222">
    <property type="term" value="P:arabinan catabolic process"/>
    <property type="evidence" value="ECO:0007669"/>
    <property type="project" value="TreeGrafter"/>
</dbReference>
<sequence>MPPTSPPSRGCSTAFTLHETFFLYLLLLRPSFWAAAEIAPLVGGVDHGSGGGDPAVVRFPCTKTPHQTYPFCNSSLPVHLRARDIVSRLDLREKIQLLSDAAAPVPRLGLPAYEWWSESLHGLAQNGPGSTSAVLLQAAAFNRTLWSSVASAIAVEARAMYNVGQAGLTFWAPNVNLFRDPRWGRGQETAGEDPMLASAFAVEYVQSLQGGWSPQRHLGGGHRAGNQAKRSLLGSGDGGEDGDSPLMLSACCKHYAAYDLEAWGNFSRYTFNALIFPDEGDGAGHGRHVSAPLPELRPRGGASCLMCSYNEVDGVPSCASRELLQLARDEWGLQGYITSDCNAVATIYEYQRYAATPEDAVSDALTAGVDINCGGYYTTYAESAINQGKLREEDVDRALVNLFSVQIRLGLFDGDPAEGPFGELGPRHVCSAEHQGLAMEAARQGIVLLKNKGNFLPLRSGDVASLAVVGPAAKSSNSTIIGGGYTGIPCKRRSLYEGLQAFVREALFASGCPSADAVVVVAGLDMTQEDEDHDRVSLLLPGKQEDLVNVVAAASKLPIVLVLMGGGPLDVSFAKEDPRIASILWIGYPGEAGGRALAEVIFGEFNPGGRLPMTWYPESFTSVPMDDMHMRPDPSRHYPGRTYRFYTGDVVYGFGHGLSYSGYSHEFLSVPDKIDLSSSPGAEVVRGRDGTADFVYVDKMPESSCAALGFPVVVSVRQLGIPRDGSHADSSEAADRIRRVHSKGPGGATTTARMAVDPCEHLSIVDEAGSRILRLGEHALMLEGGQQRSLSIE</sequence>
<feature type="domain" description="Glycoside hydrolase family 3 N-terminal" evidence="6">
    <location>
        <begin position="107"/>
        <end position="211"/>
    </location>
</feature>
<dbReference type="InterPro" id="IPR036962">
    <property type="entry name" value="Glyco_hydro_3_N_sf"/>
</dbReference>
<keyword evidence="9" id="KW-1185">Reference proteome</keyword>
<feature type="region of interest" description="Disordered" evidence="4">
    <location>
        <begin position="215"/>
        <end position="238"/>
    </location>
</feature>
<dbReference type="SUPFAM" id="SSF51445">
    <property type="entry name" value="(Trans)glycosidases"/>
    <property type="match status" value="1"/>
</dbReference>
<dbReference type="Gene3D" id="3.40.50.1700">
    <property type="entry name" value="Glycoside hydrolase family 3 C-terminal domain"/>
    <property type="match status" value="1"/>
</dbReference>
<evidence type="ECO:0000259" key="6">
    <source>
        <dbReference type="Pfam" id="PF00933"/>
    </source>
</evidence>
<keyword evidence="1 5" id="KW-0732">Signal</keyword>
<evidence type="ECO:0000256" key="4">
    <source>
        <dbReference type="SAM" id="MobiDB-lite"/>
    </source>
</evidence>
<dbReference type="InterPro" id="IPR001764">
    <property type="entry name" value="Glyco_hydro_3_N"/>
</dbReference>
<evidence type="ECO:0000256" key="2">
    <source>
        <dbReference type="ARBA" id="ARBA00022801"/>
    </source>
</evidence>
<dbReference type="InterPro" id="IPR002772">
    <property type="entry name" value="Glyco_hydro_3_C"/>
</dbReference>
<dbReference type="GO" id="GO:0045493">
    <property type="term" value="P:xylan catabolic process"/>
    <property type="evidence" value="ECO:0007669"/>
    <property type="project" value="InterPro"/>
</dbReference>
<protein>
    <submittedName>
        <fullName evidence="8">Uncharacterized protein</fullName>
    </submittedName>
</protein>
<dbReference type="PANTHER" id="PTHR42721:SF1">
    <property type="entry name" value="BETA-D-XYLOSIDASE 6-RELATED"/>
    <property type="match status" value="1"/>
</dbReference>
<dbReference type="Pfam" id="PF01915">
    <property type="entry name" value="Glyco_hydro_3_C"/>
    <property type="match status" value="1"/>
</dbReference>
<dbReference type="Proteomes" id="UP001189122">
    <property type="component" value="Unassembled WGS sequence"/>
</dbReference>
<evidence type="ECO:0000256" key="3">
    <source>
        <dbReference type="ARBA" id="ARBA00023295"/>
    </source>
</evidence>
<dbReference type="GO" id="GO:0046556">
    <property type="term" value="F:alpha-L-arabinofuranosidase activity"/>
    <property type="evidence" value="ECO:0007669"/>
    <property type="project" value="TreeGrafter"/>
</dbReference>
<feature type="domain" description="Glycoside hydrolase family 3 C-terminal" evidence="7">
    <location>
        <begin position="446"/>
        <end position="660"/>
    </location>
</feature>
<dbReference type="InterPro" id="IPR036881">
    <property type="entry name" value="Glyco_hydro_3_C_sf"/>
</dbReference>
<dbReference type="GO" id="GO:0009044">
    <property type="term" value="F:xylan 1,4-beta-xylosidase activity"/>
    <property type="evidence" value="ECO:0007669"/>
    <property type="project" value="InterPro"/>
</dbReference>
<dbReference type="InterPro" id="IPR017853">
    <property type="entry name" value="GH"/>
</dbReference>
<gene>
    <name evidence="8" type="ORF">SI7747_03004302</name>
</gene>
<name>A0A7I8IJ40_SPIIN</name>
<evidence type="ECO:0000256" key="5">
    <source>
        <dbReference type="SAM" id="SignalP"/>
    </source>
</evidence>
<organism evidence="8">
    <name type="scientific">Spirodela intermedia</name>
    <name type="common">Intermediate duckweed</name>
    <dbReference type="NCBI Taxonomy" id="51605"/>
    <lineage>
        <taxon>Eukaryota</taxon>
        <taxon>Viridiplantae</taxon>
        <taxon>Streptophyta</taxon>
        <taxon>Embryophyta</taxon>
        <taxon>Tracheophyta</taxon>
        <taxon>Spermatophyta</taxon>
        <taxon>Magnoliopsida</taxon>
        <taxon>Liliopsida</taxon>
        <taxon>Araceae</taxon>
        <taxon>Lemnoideae</taxon>
        <taxon>Spirodela</taxon>
    </lineage>
</organism>
<dbReference type="Pfam" id="PF00933">
    <property type="entry name" value="Glyco_hydro_3"/>
    <property type="match status" value="2"/>
</dbReference>
<dbReference type="EMBL" id="LR743590">
    <property type="protein sequence ID" value="CAA2618141.1"/>
    <property type="molecule type" value="Genomic_DNA"/>
</dbReference>
<reference evidence="8 9" key="1">
    <citation type="submission" date="2019-12" db="EMBL/GenBank/DDBJ databases">
        <authorList>
            <person name="Scholz U."/>
            <person name="Mascher M."/>
            <person name="Fiebig A."/>
        </authorList>
    </citation>
    <scope>NUCLEOTIDE SEQUENCE</scope>
</reference>
<dbReference type="InterPro" id="IPR044993">
    <property type="entry name" value="BXL"/>
</dbReference>
<accession>A0A7I8IJ40</accession>
<feature type="domain" description="Glycoside hydrolase family 3 N-terminal" evidence="6">
    <location>
        <begin position="303"/>
        <end position="403"/>
    </location>
</feature>
<feature type="chain" id="PRO_5029810301" evidence="5">
    <location>
        <begin position="36"/>
        <end position="793"/>
    </location>
</feature>
<dbReference type="SUPFAM" id="SSF52279">
    <property type="entry name" value="Beta-D-glucan exohydrolase, C-terminal domain"/>
    <property type="match status" value="1"/>
</dbReference>
<evidence type="ECO:0000256" key="1">
    <source>
        <dbReference type="ARBA" id="ARBA00022729"/>
    </source>
</evidence>
<feature type="signal peptide" evidence="5">
    <location>
        <begin position="1"/>
        <end position="35"/>
    </location>
</feature>
<dbReference type="FunFam" id="3.40.50.1700:FF:000001">
    <property type="entry name" value="probable beta-D-xylosidase 2"/>
    <property type="match status" value="1"/>
</dbReference>
<evidence type="ECO:0000313" key="8">
    <source>
        <dbReference type="EMBL" id="CAA2618141.1"/>
    </source>
</evidence>
<keyword evidence="2" id="KW-0378">Hydrolase</keyword>
<dbReference type="Gene3D" id="3.20.20.300">
    <property type="entry name" value="Glycoside hydrolase, family 3, N-terminal domain"/>
    <property type="match status" value="1"/>
</dbReference>
<dbReference type="EMBL" id="CACRZD030000003">
    <property type="protein sequence ID" value="CAA6657838.1"/>
    <property type="molecule type" value="Genomic_DNA"/>
</dbReference>
<evidence type="ECO:0000313" key="9">
    <source>
        <dbReference type="Proteomes" id="UP001189122"/>
    </source>
</evidence>
<evidence type="ECO:0000259" key="7">
    <source>
        <dbReference type="Pfam" id="PF01915"/>
    </source>
</evidence>
<proteinExistence type="predicted"/>
<dbReference type="AlphaFoldDB" id="A0A7I8IJ40"/>